<dbReference type="OrthoDB" id="10072370at2759"/>
<evidence type="ECO:0000313" key="11">
    <source>
        <dbReference type="EMBL" id="CAF0919979.1"/>
    </source>
</evidence>
<evidence type="ECO:0000256" key="4">
    <source>
        <dbReference type="ARBA" id="ARBA00022989"/>
    </source>
</evidence>
<proteinExistence type="predicted"/>
<reference evidence="9" key="1">
    <citation type="submission" date="2021-02" db="EMBL/GenBank/DDBJ databases">
        <authorList>
            <person name="Nowell W R."/>
        </authorList>
    </citation>
    <scope>NUCLEOTIDE SEQUENCE</scope>
</reference>
<evidence type="ECO:0000256" key="2">
    <source>
        <dbReference type="ARBA" id="ARBA00022692"/>
    </source>
</evidence>
<dbReference type="GO" id="GO:0016192">
    <property type="term" value="P:vesicle-mediated transport"/>
    <property type="evidence" value="ECO:0007669"/>
    <property type="project" value="UniProtKB-ARBA"/>
</dbReference>
<dbReference type="PANTHER" id="PTHR24270">
    <property type="entry name" value="LOW-DENSITY LIPOPROTEIN RECEPTOR-RELATED"/>
    <property type="match status" value="1"/>
</dbReference>
<dbReference type="InterPro" id="IPR036055">
    <property type="entry name" value="LDL_receptor-like_sf"/>
</dbReference>
<keyword evidence="4" id="KW-1133">Transmembrane helix</keyword>
<dbReference type="EMBL" id="CAJNOM010000027">
    <property type="protein sequence ID" value="CAF0845262.1"/>
    <property type="molecule type" value="Genomic_DNA"/>
</dbReference>
<feature type="disulfide bond" evidence="7">
    <location>
        <begin position="542"/>
        <end position="560"/>
    </location>
</feature>
<evidence type="ECO:0008006" key="13">
    <source>
        <dbReference type="Google" id="ProtNLM"/>
    </source>
</evidence>
<keyword evidence="12" id="KW-1185">Reference proteome</keyword>
<gene>
    <name evidence="11" type="ORF">BJG266_LOCUS11474</name>
    <name evidence="9" type="ORF">QVE165_LOCUS6535</name>
    <name evidence="10" type="ORF">QVE165_LOCUS7285</name>
</gene>
<sequence length="900" mass="104739">MLKFFYIIFFLSISNGLQSLFYDTDSFGFDCLHYFSSKSSFFGIVKYCIRPNNDKNLTVIHFFNVSGQYVTFNELYHLNVTSYDILLWSSSIDVAEQYQYYLDQPFQSNLSNETFFNCTRPWFGSRCQYSLKRNEDEFLQNSLEMASTDNIFQRTCYILLECDRGGPSICLDWREICNGRIDCLNNGIDEIGCFNLEINECNDNEYRCHNGLCIPKIFLEIESVEAQCFDRSDEIIKINRLLRFYYRPHLFESQEYVCRPDEGQFTCGDGQCVEDFGQCKNNRHLVLTQSFSIQGNLSYSCWIAMVCLSKIMNKIENITCDQFIQSSAIIEDFKNCTFPLEFPAIPVLFGHVRFLYGPKEIDYINTTSALKPDYVCYDEQLCDFLTPTFRHKNFTCLHGNETGLDSNVELTTWKSIIDLVKPYFIGCITQRYQNISSHFSSLYHCKNSSKYISKYRIVDGMPDCFLKDDEQAFELSCVLNQTLRFRCPNEKQCRSPLVLPNICSRPTDISYEEILFYQICDRIADLPLILINGQNHSDETDCEHWQCNNIYTRCDGFRNCLDGKDEENCTQSILLNHFFFCTSPQNYAQMCLPAGEIINGTADCFGASSDEFQYSQTNKFHCWNDTKCTDNEDLCNENQDCLEYDNYQFCVDRPQLCNGYSFDNLINMRDIPCRIINTAYKSFLLDTALFYPISQTIPTNSIKNQITDKKTELLIKNSIQSNVCNYGLHMYHRLGVGNYSSLCFCPPNYYGDQCQYQNQRVSLTLVLATVDQPIVYAIIVTLMEDDNDTQGIHSYDQFTYESKYCGRSVDIYLLYSTRGKYNSKKYSIRIDAFDKSSVTYLLSWHLSIPFIFLPVNRLSAFLTIPISRPSNFNHCNFQCYKGTCIKYHNEERFFCQCDSG</sequence>
<dbReference type="EMBL" id="CAJNOM010000031">
    <property type="protein sequence ID" value="CAF0859455.1"/>
    <property type="molecule type" value="Genomic_DNA"/>
</dbReference>
<evidence type="ECO:0000313" key="12">
    <source>
        <dbReference type="Proteomes" id="UP000663832"/>
    </source>
</evidence>
<protein>
    <recommendedName>
        <fullName evidence="13">EGF-like domain-containing protein</fullName>
    </recommendedName>
</protein>
<comment type="caution">
    <text evidence="7">Lacks conserved residue(s) required for the propagation of feature annotation.</text>
</comment>
<dbReference type="SMART" id="SM00192">
    <property type="entry name" value="LDLa"/>
    <property type="match status" value="3"/>
</dbReference>
<dbReference type="PANTHER" id="PTHR24270:SF62">
    <property type="entry name" value="LOW-DENSITY LIPOPROTEIN RECEPTOR-RELATED PROTEIN 2"/>
    <property type="match status" value="1"/>
</dbReference>
<evidence type="ECO:0000256" key="3">
    <source>
        <dbReference type="ARBA" id="ARBA00022737"/>
    </source>
</evidence>
<name>A0A813VR38_9BILA</name>
<dbReference type="EMBL" id="CAJNOI010000042">
    <property type="protein sequence ID" value="CAF0919979.1"/>
    <property type="molecule type" value="Genomic_DNA"/>
</dbReference>
<comment type="caution">
    <text evidence="9">The sequence shown here is derived from an EMBL/GenBank/DDBJ whole genome shotgun (WGS) entry which is preliminary data.</text>
</comment>
<dbReference type="GO" id="GO:0005886">
    <property type="term" value="C:plasma membrane"/>
    <property type="evidence" value="ECO:0007669"/>
    <property type="project" value="TreeGrafter"/>
</dbReference>
<dbReference type="AlphaFoldDB" id="A0A813VR38"/>
<evidence type="ECO:0000256" key="5">
    <source>
        <dbReference type="ARBA" id="ARBA00023136"/>
    </source>
</evidence>
<comment type="subcellular location">
    <subcellularLocation>
        <location evidence="1">Membrane</location>
        <topology evidence="1">Single-pass membrane protein</topology>
    </subcellularLocation>
</comment>
<feature type="chain" id="PRO_5036223274" description="EGF-like domain-containing protein" evidence="8">
    <location>
        <begin position="17"/>
        <end position="900"/>
    </location>
</feature>
<evidence type="ECO:0000256" key="8">
    <source>
        <dbReference type="SAM" id="SignalP"/>
    </source>
</evidence>
<keyword evidence="5" id="KW-0472">Membrane</keyword>
<keyword evidence="6 7" id="KW-1015">Disulfide bond</keyword>
<evidence type="ECO:0000313" key="9">
    <source>
        <dbReference type="EMBL" id="CAF0845262.1"/>
    </source>
</evidence>
<evidence type="ECO:0000256" key="6">
    <source>
        <dbReference type="ARBA" id="ARBA00023157"/>
    </source>
</evidence>
<feature type="disulfide bond" evidence="7">
    <location>
        <begin position="554"/>
        <end position="569"/>
    </location>
</feature>
<dbReference type="Proteomes" id="UP000663832">
    <property type="component" value="Unassembled WGS sequence"/>
</dbReference>
<evidence type="ECO:0000256" key="1">
    <source>
        <dbReference type="ARBA" id="ARBA00004167"/>
    </source>
</evidence>
<dbReference type="SUPFAM" id="SSF57424">
    <property type="entry name" value="LDL receptor-like module"/>
    <property type="match status" value="1"/>
</dbReference>
<keyword evidence="8" id="KW-0732">Signal</keyword>
<evidence type="ECO:0000256" key="7">
    <source>
        <dbReference type="PROSITE-ProRule" id="PRU00124"/>
    </source>
</evidence>
<keyword evidence="2" id="KW-0812">Transmembrane</keyword>
<organism evidence="9 12">
    <name type="scientific">Adineta steineri</name>
    <dbReference type="NCBI Taxonomy" id="433720"/>
    <lineage>
        <taxon>Eukaryota</taxon>
        <taxon>Metazoa</taxon>
        <taxon>Spiralia</taxon>
        <taxon>Gnathifera</taxon>
        <taxon>Rotifera</taxon>
        <taxon>Eurotatoria</taxon>
        <taxon>Bdelloidea</taxon>
        <taxon>Adinetida</taxon>
        <taxon>Adinetidae</taxon>
        <taxon>Adineta</taxon>
    </lineage>
</organism>
<keyword evidence="3" id="KW-0677">Repeat</keyword>
<dbReference type="PROSITE" id="PS50068">
    <property type="entry name" value="LDLRA_2"/>
    <property type="match status" value="1"/>
</dbReference>
<feature type="signal peptide" evidence="8">
    <location>
        <begin position="1"/>
        <end position="16"/>
    </location>
</feature>
<accession>A0A813VR38</accession>
<dbReference type="PRINTS" id="PR00261">
    <property type="entry name" value="LDLRECEPTOR"/>
</dbReference>
<evidence type="ECO:0000313" key="10">
    <source>
        <dbReference type="EMBL" id="CAF0859455.1"/>
    </source>
</evidence>
<dbReference type="Proteomes" id="UP000663877">
    <property type="component" value="Unassembled WGS sequence"/>
</dbReference>
<dbReference type="InterPro" id="IPR050685">
    <property type="entry name" value="LDLR"/>
</dbReference>
<dbReference type="InterPro" id="IPR002172">
    <property type="entry name" value="LDrepeatLR_classA_rpt"/>
</dbReference>